<dbReference type="Gene3D" id="1.10.10.10">
    <property type="entry name" value="Winged helix-like DNA-binding domain superfamily/Winged helix DNA-binding domain"/>
    <property type="match status" value="1"/>
</dbReference>
<evidence type="ECO:0000313" key="4">
    <source>
        <dbReference type="EMBL" id="MCY1012605.1"/>
    </source>
</evidence>
<evidence type="ECO:0000313" key="5">
    <source>
        <dbReference type="Proteomes" id="UP001150924"/>
    </source>
</evidence>
<dbReference type="Pfam" id="PF08327">
    <property type="entry name" value="AHSA1"/>
    <property type="match status" value="1"/>
</dbReference>
<evidence type="ECO:0000259" key="3">
    <source>
        <dbReference type="Pfam" id="PF08327"/>
    </source>
</evidence>
<dbReference type="InterPro" id="IPR013538">
    <property type="entry name" value="ASHA1/2-like_C"/>
</dbReference>
<dbReference type="EMBL" id="JAPNKE010000002">
    <property type="protein sequence ID" value="MCY1012605.1"/>
    <property type="molecule type" value="Genomic_DNA"/>
</dbReference>
<comment type="caution">
    <text evidence="4">The sequence shown here is derived from an EMBL/GenBank/DDBJ whole genome shotgun (WGS) entry which is preliminary data.</text>
</comment>
<dbReference type="CDD" id="cd07814">
    <property type="entry name" value="SRPBCC_CalC_Aha1-like"/>
    <property type="match status" value="1"/>
</dbReference>
<dbReference type="AlphaFoldDB" id="A0A9X3EZT1"/>
<dbReference type="Gene3D" id="3.30.530.20">
    <property type="match status" value="1"/>
</dbReference>
<feature type="region of interest" description="Disordered" evidence="2">
    <location>
        <begin position="464"/>
        <end position="490"/>
    </location>
</feature>
<evidence type="ECO:0000256" key="2">
    <source>
        <dbReference type="SAM" id="MobiDB-lite"/>
    </source>
</evidence>
<organism evidence="4 5">
    <name type="scientific">Nannocystis pusilla</name>
    <dbReference type="NCBI Taxonomy" id="889268"/>
    <lineage>
        <taxon>Bacteria</taxon>
        <taxon>Pseudomonadati</taxon>
        <taxon>Myxococcota</taxon>
        <taxon>Polyangia</taxon>
        <taxon>Nannocystales</taxon>
        <taxon>Nannocystaceae</taxon>
        <taxon>Nannocystis</taxon>
    </lineage>
</organism>
<feature type="domain" description="Activator of Hsp90 ATPase homologue 1/2-like C-terminal" evidence="3">
    <location>
        <begin position="221"/>
        <end position="341"/>
    </location>
</feature>
<dbReference type="InterPro" id="IPR023393">
    <property type="entry name" value="START-like_dom_sf"/>
</dbReference>
<keyword evidence="5" id="KW-1185">Reference proteome</keyword>
<protein>
    <submittedName>
        <fullName evidence="4">Helix-turn-helix domain-containing protein</fullName>
    </submittedName>
</protein>
<accession>A0A9X3EZT1</accession>
<dbReference type="SUPFAM" id="SSF55961">
    <property type="entry name" value="Bet v1-like"/>
    <property type="match status" value="1"/>
</dbReference>
<dbReference type="SUPFAM" id="SSF46785">
    <property type="entry name" value="Winged helix' DNA-binding domain"/>
    <property type="match status" value="1"/>
</dbReference>
<dbReference type="InterPro" id="IPR036388">
    <property type="entry name" value="WH-like_DNA-bd_sf"/>
</dbReference>
<gene>
    <name evidence="4" type="ORF">OV079_45155</name>
</gene>
<evidence type="ECO:0000256" key="1">
    <source>
        <dbReference type="ARBA" id="ARBA00006817"/>
    </source>
</evidence>
<reference evidence="4" key="1">
    <citation type="submission" date="2022-11" db="EMBL/GenBank/DDBJ databases">
        <title>Minimal conservation of predation-associated metabolite biosynthetic gene clusters underscores biosynthetic potential of Myxococcota including descriptions for ten novel species: Archangium lansinium sp. nov., Myxococcus landrumus sp. nov., Nannocystis bai.</title>
        <authorList>
            <person name="Ahearne A."/>
            <person name="Stevens C."/>
            <person name="Phillips K."/>
        </authorList>
    </citation>
    <scope>NUCLEOTIDE SEQUENCE</scope>
    <source>
        <strain evidence="4">Na p29</strain>
    </source>
</reference>
<sequence>MLDIAVIDDPAAATVALDPVRGRLLAELAAEPASAASLAARLGLPRQKVNYHLRALEAHDLVRETEQRRWGGLTERLFVATAGSYVVSPAALGPVAADPGRTRDRLSAGYLIALAARVVREVGALWRRAVDADRRLATLSIDTEVRFASASERAAFTKDLTLAITTLVARYHNTSAPGGRDYRLLVMAHPGPPTQHERSAMPVKNDAEKRWVELDVIFPGTPEQLWHAMATGPGISAWFTTTTVDAQEGGAIAFDFGDGAVSRGTITAWQPPARLCYEEREWKDGAPPVATEISIRARSGDTCVVRMVHSLFTAEDTWDDELEGFEAGWPGFFEVLRAYLQHFAGQKAAAFRASGVVAGTHHDAWREVSLALGVSGPNVGEHRTTPVDAPTLTGTVERVQQGAKTCEVMLRLDHPAPGIAEIGTYSWGGKARTALSVYFYGDGASEAAAEAEPQWRAWMAKRFPEASPNRRRRERPDMNGGIPPFLRPSA</sequence>
<dbReference type="InterPro" id="IPR036390">
    <property type="entry name" value="WH_DNA-bd_sf"/>
</dbReference>
<comment type="similarity">
    <text evidence="1">Belongs to the AHA1 family.</text>
</comment>
<name>A0A9X3EZT1_9BACT</name>
<proteinExistence type="inferred from homology"/>
<dbReference type="Proteomes" id="UP001150924">
    <property type="component" value="Unassembled WGS sequence"/>
</dbReference>
<dbReference type="Pfam" id="PF12840">
    <property type="entry name" value="HTH_20"/>
    <property type="match status" value="1"/>
</dbReference>